<accession>M6W3N9</accession>
<organism evidence="2 3">
    <name type="scientific">Leptospira santarosai str. CBC1416</name>
    <dbReference type="NCBI Taxonomy" id="1193059"/>
    <lineage>
        <taxon>Bacteria</taxon>
        <taxon>Pseudomonadati</taxon>
        <taxon>Spirochaetota</taxon>
        <taxon>Spirochaetia</taxon>
        <taxon>Leptospirales</taxon>
        <taxon>Leptospiraceae</taxon>
        <taxon>Leptospira</taxon>
    </lineage>
</organism>
<evidence type="ECO:0000313" key="3">
    <source>
        <dbReference type="Proteomes" id="UP000012149"/>
    </source>
</evidence>
<protein>
    <recommendedName>
        <fullName evidence="1">Tc1-like transposase DDE domain-containing protein</fullName>
    </recommendedName>
</protein>
<gene>
    <name evidence="2" type="ORF">LEP1GSC161_1820</name>
</gene>
<evidence type="ECO:0000313" key="2">
    <source>
        <dbReference type="EMBL" id="EMO56408.1"/>
    </source>
</evidence>
<proteinExistence type="predicted"/>
<reference evidence="2 3" key="1">
    <citation type="submission" date="2013-01" db="EMBL/GenBank/DDBJ databases">
        <authorList>
            <person name="Harkins D.M."/>
            <person name="Durkin A.S."/>
            <person name="Brinkac L.M."/>
            <person name="Haft D.H."/>
            <person name="Selengut J.D."/>
            <person name="Sanka R."/>
            <person name="DePew J."/>
            <person name="Purushe J."/>
            <person name="Matthias M.A."/>
            <person name="Vinetz J.M."/>
            <person name="Sutton G.G."/>
            <person name="Nierman W.C."/>
            <person name="Fouts D.E."/>
        </authorList>
    </citation>
    <scope>NUCLEOTIDE SEQUENCE [LARGE SCALE GENOMIC DNA]</scope>
    <source>
        <strain evidence="2 3">CBC1416</strain>
    </source>
</reference>
<name>M6W3N9_9LEPT</name>
<dbReference type="EMBL" id="AKWE02000173">
    <property type="protein sequence ID" value="EMO56408.1"/>
    <property type="molecule type" value="Genomic_DNA"/>
</dbReference>
<feature type="domain" description="Tc1-like transposase DDE" evidence="1">
    <location>
        <begin position="20"/>
        <end position="100"/>
    </location>
</feature>
<dbReference type="InterPro" id="IPR038717">
    <property type="entry name" value="Tc1-like_DDE_dom"/>
</dbReference>
<evidence type="ECO:0000259" key="1">
    <source>
        <dbReference type="Pfam" id="PF13358"/>
    </source>
</evidence>
<sequence>MLIEGPLKHGFDTPIWTCRRVVFIDESGLTQIPTDRVSHMGTRRTTPIFTHVGSWKKISVIGAITQENLYFQIVKGAAKQEDIIHFLKSSLRNIPGKLIII</sequence>
<dbReference type="Proteomes" id="UP000012149">
    <property type="component" value="Unassembled WGS sequence"/>
</dbReference>
<dbReference type="Pfam" id="PF13358">
    <property type="entry name" value="DDE_3"/>
    <property type="match status" value="1"/>
</dbReference>
<comment type="caution">
    <text evidence="2">The sequence shown here is derived from an EMBL/GenBank/DDBJ whole genome shotgun (WGS) entry which is preliminary data.</text>
</comment>
<dbReference type="AlphaFoldDB" id="M6W3N9"/>